<dbReference type="PANTHER" id="PTHR20863">
    <property type="entry name" value="ACYL CARRIER PROTEIN"/>
    <property type="match status" value="1"/>
</dbReference>
<comment type="subcellular location">
    <subcellularLocation>
        <location evidence="1">Mitochondrion</location>
    </subcellularLocation>
</comment>
<keyword evidence="10" id="KW-0443">Lipid metabolism</keyword>
<evidence type="ECO:0000256" key="1">
    <source>
        <dbReference type="ARBA" id="ARBA00004173"/>
    </source>
</evidence>
<evidence type="ECO:0000256" key="7">
    <source>
        <dbReference type="ARBA" id="ARBA00022832"/>
    </source>
</evidence>
<evidence type="ECO:0000256" key="12">
    <source>
        <dbReference type="ARBA" id="ARBA00023160"/>
    </source>
</evidence>
<dbReference type="PANTHER" id="PTHR20863:SF28">
    <property type="entry name" value="ACYL CARRIER PROTEIN, MITOCHONDRIAL"/>
    <property type="match status" value="1"/>
</dbReference>
<comment type="function">
    <text evidence="13">Carrier of the growing fatty acid chain in fatty acid biosynthesis.</text>
</comment>
<keyword evidence="12 13" id="KW-0275">Fatty acid biosynthesis</keyword>
<dbReference type="Pfam" id="PF00550">
    <property type="entry name" value="PP-binding"/>
    <property type="match status" value="1"/>
</dbReference>
<proteinExistence type="inferred from homology"/>
<evidence type="ECO:0000256" key="13">
    <source>
        <dbReference type="RuleBase" id="RU000722"/>
    </source>
</evidence>
<evidence type="ECO:0000256" key="4">
    <source>
        <dbReference type="ARBA" id="ARBA00022450"/>
    </source>
</evidence>
<protein>
    <recommendedName>
        <fullName evidence="13">Acyl carrier protein</fullName>
    </recommendedName>
</protein>
<dbReference type="OrthoDB" id="448946at2759"/>
<name>A0A9P8PT56_9ASCO</name>
<comment type="similarity">
    <text evidence="2">Belongs to the acyl carrier protein (ACP) family.</text>
</comment>
<evidence type="ECO:0000256" key="10">
    <source>
        <dbReference type="ARBA" id="ARBA00023098"/>
    </source>
</evidence>
<keyword evidence="11" id="KW-0496">Mitochondrion</keyword>
<evidence type="ECO:0000256" key="8">
    <source>
        <dbReference type="ARBA" id="ARBA00022946"/>
    </source>
</evidence>
<reference evidence="15" key="2">
    <citation type="submission" date="2021-01" db="EMBL/GenBank/DDBJ databases">
        <authorList>
            <person name="Schikora-Tamarit M.A."/>
        </authorList>
    </citation>
    <scope>NUCLEOTIDE SEQUENCE</scope>
    <source>
        <strain evidence="15">NCAIM Y.01608</strain>
    </source>
</reference>
<dbReference type="InterPro" id="IPR003231">
    <property type="entry name" value="ACP"/>
</dbReference>
<evidence type="ECO:0000313" key="15">
    <source>
        <dbReference type="EMBL" id="KAH3677873.1"/>
    </source>
</evidence>
<comment type="caution">
    <text evidence="15">The sequence shown here is derived from an EMBL/GenBank/DDBJ whole genome shotgun (WGS) entry which is preliminary data.</text>
</comment>
<sequence>MHYKMLRLAYSMRNVTKVARAVRPVPAARMQPVRFMNGVKFYSSTSSLTKEDVLARSISVLNSFELKVPSSSIGMETEFIKDLGMDSLDYNDVLVALEEEFDVVFDDNVANEIKSVGECVDYILKNYTPAEESLDPEIR</sequence>
<keyword evidence="4 13" id="KW-0596">Phosphopantetheine</keyword>
<dbReference type="GO" id="GO:0000036">
    <property type="term" value="F:acyl carrier activity"/>
    <property type="evidence" value="ECO:0007669"/>
    <property type="project" value="TreeGrafter"/>
</dbReference>
<keyword evidence="7" id="KW-0276">Fatty acid metabolism</keyword>
<dbReference type="Proteomes" id="UP000788993">
    <property type="component" value="Unassembled WGS sequence"/>
</dbReference>
<keyword evidence="6" id="KW-0597">Phosphoprotein</keyword>
<dbReference type="HAMAP" id="MF_01217">
    <property type="entry name" value="Acyl_carrier"/>
    <property type="match status" value="1"/>
</dbReference>
<evidence type="ECO:0000256" key="11">
    <source>
        <dbReference type="ARBA" id="ARBA00023128"/>
    </source>
</evidence>
<keyword evidence="9" id="KW-0249">Electron transport</keyword>
<dbReference type="InterPro" id="IPR009081">
    <property type="entry name" value="PP-bd_ACP"/>
</dbReference>
<evidence type="ECO:0000313" key="16">
    <source>
        <dbReference type="Proteomes" id="UP000788993"/>
    </source>
</evidence>
<organism evidence="15 16">
    <name type="scientific">Ogataea polymorpha</name>
    <dbReference type="NCBI Taxonomy" id="460523"/>
    <lineage>
        <taxon>Eukaryota</taxon>
        <taxon>Fungi</taxon>
        <taxon>Dikarya</taxon>
        <taxon>Ascomycota</taxon>
        <taxon>Saccharomycotina</taxon>
        <taxon>Pichiomycetes</taxon>
        <taxon>Pichiales</taxon>
        <taxon>Pichiaceae</taxon>
        <taxon>Ogataea</taxon>
    </lineage>
</organism>
<dbReference type="InterPro" id="IPR036736">
    <property type="entry name" value="ACP-like_sf"/>
</dbReference>
<evidence type="ECO:0000256" key="9">
    <source>
        <dbReference type="ARBA" id="ARBA00022982"/>
    </source>
</evidence>
<dbReference type="GO" id="GO:0000035">
    <property type="term" value="F:acyl binding"/>
    <property type="evidence" value="ECO:0007669"/>
    <property type="project" value="TreeGrafter"/>
</dbReference>
<keyword evidence="8" id="KW-0809">Transit peptide</keyword>
<evidence type="ECO:0000256" key="5">
    <source>
        <dbReference type="ARBA" id="ARBA00022516"/>
    </source>
</evidence>
<dbReference type="AlphaFoldDB" id="A0A9P8PT56"/>
<evidence type="ECO:0000256" key="6">
    <source>
        <dbReference type="ARBA" id="ARBA00022553"/>
    </source>
</evidence>
<feature type="domain" description="Carrier" evidence="14">
    <location>
        <begin position="51"/>
        <end position="127"/>
    </location>
</feature>
<evidence type="ECO:0000256" key="3">
    <source>
        <dbReference type="ARBA" id="ARBA00022448"/>
    </source>
</evidence>
<dbReference type="SUPFAM" id="SSF47336">
    <property type="entry name" value="ACP-like"/>
    <property type="match status" value="1"/>
</dbReference>
<reference evidence="15" key="1">
    <citation type="journal article" date="2021" name="Open Biol.">
        <title>Shared evolutionary footprints suggest mitochondrial oxidative damage underlies multiple complex I losses in fungi.</title>
        <authorList>
            <person name="Schikora-Tamarit M.A."/>
            <person name="Marcet-Houben M."/>
            <person name="Nosek J."/>
            <person name="Gabaldon T."/>
        </authorList>
    </citation>
    <scope>NUCLEOTIDE SEQUENCE</scope>
    <source>
        <strain evidence="15">NCAIM Y.01608</strain>
    </source>
</reference>
<gene>
    <name evidence="15" type="ORF">OGATHE_000527</name>
</gene>
<evidence type="ECO:0000259" key="14">
    <source>
        <dbReference type="PROSITE" id="PS50075"/>
    </source>
</evidence>
<evidence type="ECO:0000256" key="2">
    <source>
        <dbReference type="ARBA" id="ARBA00010930"/>
    </source>
</evidence>
<keyword evidence="5 13" id="KW-0444">Lipid biosynthesis</keyword>
<keyword evidence="16" id="KW-1185">Reference proteome</keyword>
<dbReference type="EMBL" id="JAEUBD010000095">
    <property type="protein sequence ID" value="KAH3677873.1"/>
    <property type="molecule type" value="Genomic_DNA"/>
</dbReference>
<dbReference type="Gene3D" id="1.10.1200.10">
    <property type="entry name" value="ACP-like"/>
    <property type="match status" value="1"/>
</dbReference>
<accession>A0A9P8PT56</accession>
<keyword evidence="3" id="KW-0813">Transport</keyword>
<dbReference type="PROSITE" id="PS50075">
    <property type="entry name" value="CARRIER"/>
    <property type="match status" value="1"/>
</dbReference>
<dbReference type="GO" id="GO:0005739">
    <property type="term" value="C:mitochondrion"/>
    <property type="evidence" value="ECO:0007669"/>
    <property type="project" value="UniProtKB-SubCell"/>
</dbReference>